<feature type="repeat" description="TPR" evidence="3">
    <location>
        <begin position="613"/>
        <end position="646"/>
    </location>
</feature>
<feature type="region of interest" description="Disordered" evidence="4">
    <location>
        <begin position="706"/>
        <end position="727"/>
    </location>
</feature>
<keyword evidence="2 3" id="KW-0802">TPR repeat</keyword>
<dbReference type="STRING" id="253628.A0A0D1XIQ5"/>
<dbReference type="InterPro" id="IPR011990">
    <property type="entry name" value="TPR-like_helical_dom_sf"/>
</dbReference>
<dbReference type="Pfam" id="PF13181">
    <property type="entry name" value="TPR_8"/>
    <property type="match status" value="1"/>
</dbReference>
<keyword evidence="1" id="KW-0677">Repeat</keyword>
<feature type="compositionally biased region" description="Acidic residues" evidence="4">
    <location>
        <begin position="294"/>
        <end position="307"/>
    </location>
</feature>
<dbReference type="VEuPathDB" id="FungiDB:PV09_06371"/>
<feature type="repeat" description="TPR" evidence="3">
    <location>
        <begin position="647"/>
        <end position="680"/>
    </location>
</feature>
<accession>A0A0D1XIQ5</accession>
<evidence type="ECO:0000256" key="1">
    <source>
        <dbReference type="ARBA" id="ARBA00022737"/>
    </source>
</evidence>
<proteinExistence type="predicted"/>
<reference evidence="5 6" key="1">
    <citation type="submission" date="2015-01" db="EMBL/GenBank/DDBJ databases">
        <title>The Genome Sequence of Ochroconis gallopava CBS43764.</title>
        <authorList>
            <consortium name="The Broad Institute Genomics Platform"/>
            <person name="Cuomo C."/>
            <person name="de Hoog S."/>
            <person name="Gorbushina A."/>
            <person name="Stielow B."/>
            <person name="Teixiera M."/>
            <person name="Abouelleil A."/>
            <person name="Chapman S.B."/>
            <person name="Priest M."/>
            <person name="Young S.K."/>
            <person name="Wortman J."/>
            <person name="Nusbaum C."/>
            <person name="Birren B."/>
        </authorList>
    </citation>
    <scope>NUCLEOTIDE SEQUENCE [LARGE SCALE GENOMIC DNA]</scope>
    <source>
        <strain evidence="5 6">CBS 43764</strain>
    </source>
</reference>
<dbReference type="InterPro" id="IPR019734">
    <property type="entry name" value="TPR_rpt"/>
</dbReference>
<dbReference type="InParanoid" id="A0A0D1XIQ5"/>
<dbReference type="FunCoup" id="A0A0D1XIQ5">
    <property type="interactions" value="1169"/>
</dbReference>
<sequence>MAEALISYFRRTLPEDLVVVLEPHIANLESANFQAVFQDPLCSRLLGRTPGEETAYETTKAWNDYIFDRLEGLLAKRSDEPNSDKTSSPKYLQHFFFIVAVAALGAFVQSNVTGPPLPFSPRKILLPNGVGEDAKATAQVRRRLLDSLKLDGEAPYRLTPHVELLSLADSILTCPPVLKNVPAARWAHLRVDFMHQRILSETSPTLEKDIYDELEAVRKLIAQDGSKDALVTFMLESATIHTHHGHDKLAREALQTATQKRHFEFAITGLLGKRTKFQQKDTSQLVVLAKSVDDVEEPSSEAADQNEEQVPKEKQALPQQIDLNDDTLLERISFAKREAVAGEQDPSKAASITVVQDEDSLPASLAGLDPEKQPQLNPLDSIILLSTAASITNTNPADGLTREETAPYATRVLEGGSSNWQVYTQALLLRSRIEGYKARTVERGLLQLQALVDQVIADTGSSEDSGEDKPTTFLPKATEAESAPASQRLLYVYALCSPTRWELEAELAARWVNLGGLRSALEIYERLEMWAEAALCWAATERDDKARRLTRKQLFHATSGNDEDVDEDTETWSGPARDPPPSDAPRLYCILGDLDKDPSMYETAWAVSNERYSRAQRSIGRYYYGLKDYAKASLAFTKSLKVKPLDHGTWFALGCVLLELEQFKRAVEAFSRAVQLEHDDAESWSNMAAALLNLPPDESPVDLHEVEQQAPALDEEEPPTSQAPDPHKNRFAALKALKQAARLKRDNHRIWDNLLTVAASLTPPSWSDVLTAQTRIIDLRGPVDGEKCVDVAILSALVNHVMTSHDPGSVSGPGFPRMVVQLVEKKVVPLVTASADLWRLVGKVALWRGNPGKALEAQEKAWRCVVSQPGWEHGTEATWDRVVDATVELVGAYESLGMRVKTDGLGADGEAVVAKDWKFKARSAIRGIKGRGKDSWEGTKGWDRLDEALEGLKGA</sequence>
<gene>
    <name evidence="5" type="ORF">PV09_06371</name>
</gene>
<dbReference type="Proteomes" id="UP000053259">
    <property type="component" value="Unassembled WGS sequence"/>
</dbReference>
<feature type="region of interest" description="Disordered" evidence="4">
    <location>
        <begin position="559"/>
        <end position="584"/>
    </location>
</feature>
<dbReference type="Gene3D" id="1.25.40.10">
    <property type="entry name" value="Tetratricopeptide repeat domain"/>
    <property type="match status" value="1"/>
</dbReference>
<dbReference type="HOGENOM" id="CLU_004905_0_1_1"/>
<dbReference type="PROSITE" id="PS50005">
    <property type="entry name" value="TPR"/>
    <property type="match status" value="2"/>
</dbReference>
<evidence type="ECO:0000256" key="4">
    <source>
        <dbReference type="SAM" id="MobiDB-lite"/>
    </source>
</evidence>
<dbReference type="PANTHER" id="PTHR16193">
    <property type="entry name" value="TETRATRICOPEPTIDE REPEAT PROTEIN 27"/>
    <property type="match status" value="1"/>
</dbReference>
<protein>
    <submittedName>
        <fullName evidence="5">Uncharacterized protein</fullName>
    </submittedName>
</protein>
<dbReference type="InterPro" id="IPR044244">
    <property type="entry name" value="TTC27/Emw1"/>
</dbReference>
<dbReference type="GeneID" id="27314344"/>
<feature type="compositionally biased region" description="Acidic residues" evidence="4">
    <location>
        <begin position="561"/>
        <end position="570"/>
    </location>
</feature>
<dbReference type="EMBL" id="KN847550">
    <property type="protein sequence ID" value="KIW02216.1"/>
    <property type="molecule type" value="Genomic_DNA"/>
</dbReference>
<dbReference type="AlphaFoldDB" id="A0A0D1XIQ5"/>
<dbReference type="PANTHER" id="PTHR16193:SF0">
    <property type="entry name" value="TETRATRICOPEPTIDE REPEAT PROTEIN 27"/>
    <property type="match status" value="1"/>
</dbReference>
<dbReference type="SUPFAM" id="SSF48452">
    <property type="entry name" value="TPR-like"/>
    <property type="match status" value="1"/>
</dbReference>
<feature type="region of interest" description="Disordered" evidence="4">
    <location>
        <begin position="293"/>
        <end position="322"/>
    </location>
</feature>
<evidence type="ECO:0000313" key="6">
    <source>
        <dbReference type="Proteomes" id="UP000053259"/>
    </source>
</evidence>
<evidence type="ECO:0000256" key="2">
    <source>
        <dbReference type="ARBA" id="ARBA00022803"/>
    </source>
</evidence>
<dbReference type="OrthoDB" id="1936594at2759"/>
<keyword evidence="6" id="KW-1185">Reference proteome</keyword>
<dbReference type="SMART" id="SM00028">
    <property type="entry name" value="TPR"/>
    <property type="match status" value="2"/>
</dbReference>
<dbReference type="RefSeq" id="XP_016212085.1">
    <property type="nucleotide sequence ID" value="XM_016360003.1"/>
</dbReference>
<evidence type="ECO:0000313" key="5">
    <source>
        <dbReference type="EMBL" id="KIW02216.1"/>
    </source>
</evidence>
<feature type="region of interest" description="Disordered" evidence="4">
    <location>
        <begin position="459"/>
        <end position="479"/>
    </location>
</feature>
<organism evidence="5 6">
    <name type="scientific">Verruconis gallopava</name>
    <dbReference type="NCBI Taxonomy" id="253628"/>
    <lineage>
        <taxon>Eukaryota</taxon>
        <taxon>Fungi</taxon>
        <taxon>Dikarya</taxon>
        <taxon>Ascomycota</taxon>
        <taxon>Pezizomycotina</taxon>
        <taxon>Dothideomycetes</taxon>
        <taxon>Pleosporomycetidae</taxon>
        <taxon>Venturiales</taxon>
        <taxon>Sympoventuriaceae</taxon>
        <taxon>Verruconis</taxon>
    </lineage>
</organism>
<evidence type="ECO:0000256" key="3">
    <source>
        <dbReference type="PROSITE-ProRule" id="PRU00339"/>
    </source>
</evidence>
<name>A0A0D1XIQ5_9PEZI</name>